<dbReference type="EC" id="2.8.1.-" evidence="2"/>
<dbReference type="GO" id="GO:0016740">
    <property type="term" value="F:transferase activity"/>
    <property type="evidence" value="ECO:0007669"/>
    <property type="project" value="UniProtKB-KW"/>
</dbReference>
<dbReference type="Proteomes" id="UP000571950">
    <property type="component" value="Unassembled WGS sequence"/>
</dbReference>
<name>A0A7W6BKK3_9SPHN</name>
<protein>
    <submittedName>
        <fullName evidence="2">tRNA 2-thiouridine synthesizing protein A</fullName>
        <ecNumber evidence="2">2.8.1.-</ecNumber>
    </submittedName>
</protein>
<sequence length="81" mass="8399">MSAAPGADVQPVEVDARGMRCPWPVLRAARAMRDHVAVLIRADDPIAGGELQALAGERGWTFAAVGEHAFLLRAGGGGPLP</sequence>
<comment type="caution">
    <text evidence="2">The sequence shown here is derived from an EMBL/GenBank/DDBJ whole genome shotgun (WGS) entry which is preliminary data.</text>
</comment>
<feature type="domain" description="UPF0033" evidence="1">
    <location>
        <begin position="13"/>
        <end position="66"/>
    </location>
</feature>
<evidence type="ECO:0000313" key="2">
    <source>
        <dbReference type="EMBL" id="MBB3926661.1"/>
    </source>
</evidence>
<organism evidence="2 3">
    <name type="scientific">Sphingobium jiangsuense</name>
    <dbReference type="NCBI Taxonomy" id="870476"/>
    <lineage>
        <taxon>Bacteria</taxon>
        <taxon>Pseudomonadati</taxon>
        <taxon>Pseudomonadota</taxon>
        <taxon>Alphaproteobacteria</taxon>
        <taxon>Sphingomonadales</taxon>
        <taxon>Sphingomonadaceae</taxon>
        <taxon>Sphingobium</taxon>
    </lineage>
</organism>
<dbReference type="SUPFAM" id="SSF64307">
    <property type="entry name" value="SirA-like"/>
    <property type="match status" value="1"/>
</dbReference>
<dbReference type="EMBL" id="JACIDT010000007">
    <property type="protein sequence ID" value="MBB3926661.1"/>
    <property type="molecule type" value="Genomic_DNA"/>
</dbReference>
<gene>
    <name evidence="2" type="ORF">GGR43_002381</name>
</gene>
<dbReference type="Pfam" id="PF01206">
    <property type="entry name" value="TusA"/>
    <property type="match status" value="1"/>
</dbReference>
<dbReference type="Gene3D" id="3.30.110.40">
    <property type="entry name" value="TusA-like domain"/>
    <property type="match status" value="1"/>
</dbReference>
<keyword evidence="2" id="KW-0808">Transferase</keyword>
<keyword evidence="3" id="KW-1185">Reference proteome</keyword>
<dbReference type="RefSeq" id="WP_188072158.1">
    <property type="nucleotide sequence ID" value="NZ_BSPS01000031.1"/>
</dbReference>
<dbReference type="AlphaFoldDB" id="A0A7W6BKK3"/>
<evidence type="ECO:0000313" key="3">
    <source>
        <dbReference type="Proteomes" id="UP000571950"/>
    </source>
</evidence>
<proteinExistence type="predicted"/>
<dbReference type="InterPro" id="IPR036868">
    <property type="entry name" value="TusA-like_sf"/>
</dbReference>
<dbReference type="CDD" id="cd00291">
    <property type="entry name" value="SirA_YedF_YeeD"/>
    <property type="match status" value="1"/>
</dbReference>
<dbReference type="InterPro" id="IPR001455">
    <property type="entry name" value="TusA-like"/>
</dbReference>
<reference evidence="2 3" key="1">
    <citation type="submission" date="2020-08" db="EMBL/GenBank/DDBJ databases">
        <title>Genomic Encyclopedia of Type Strains, Phase IV (KMG-IV): sequencing the most valuable type-strain genomes for metagenomic binning, comparative biology and taxonomic classification.</title>
        <authorList>
            <person name="Goeker M."/>
        </authorList>
    </citation>
    <scope>NUCLEOTIDE SEQUENCE [LARGE SCALE GENOMIC DNA]</scope>
    <source>
        <strain evidence="2 3">DSM 26189</strain>
    </source>
</reference>
<evidence type="ECO:0000259" key="1">
    <source>
        <dbReference type="Pfam" id="PF01206"/>
    </source>
</evidence>
<accession>A0A7W6BKK3</accession>